<protein>
    <submittedName>
        <fullName evidence="2">Uncharacterized protein</fullName>
    </submittedName>
</protein>
<dbReference type="Proteomes" id="UP000242146">
    <property type="component" value="Unassembled WGS sequence"/>
</dbReference>
<sequence>MGHEKSSVVRVSVFSQVFYLMAPLIEGQGVLRLPVQEQQKWTPVDLNDILEGFIRLCKEQKPRGAAFGSFKPVGGKDVYQFTPKEVIRMTELTKEINQGLGSSEEIRFEMCSPEETRNWMKQMRDDSRFKDRPEGKGQDSHRDRPFTFPLGRYLNDDMIDTILEIWQLANEGEMDITTPDLSQILGRDPQGIRQYFKSNRQQFRDLK</sequence>
<keyword evidence="3" id="KW-1185">Reference proteome</keyword>
<evidence type="ECO:0000313" key="2">
    <source>
        <dbReference type="EMBL" id="ORX61947.1"/>
    </source>
</evidence>
<feature type="compositionally biased region" description="Basic and acidic residues" evidence="1">
    <location>
        <begin position="122"/>
        <end position="145"/>
    </location>
</feature>
<dbReference type="STRING" id="101127.A0A1X2GV85"/>
<evidence type="ECO:0000313" key="3">
    <source>
        <dbReference type="Proteomes" id="UP000242146"/>
    </source>
</evidence>
<name>A0A1X2GV85_9FUNG</name>
<evidence type="ECO:0000256" key="1">
    <source>
        <dbReference type="SAM" id="MobiDB-lite"/>
    </source>
</evidence>
<dbReference type="OrthoDB" id="10254221at2759"/>
<dbReference type="Gene3D" id="3.40.50.720">
    <property type="entry name" value="NAD(P)-binding Rossmann-like Domain"/>
    <property type="match status" value="1"/>
</dbReference>
<feature type="region of interest" description="Disordered" evidence="1">
    <location>
        <begin position="122"/>
        <end position="147"/>
    </location>
</feature>
<organism evidence="2 3">
    <name type="scientific">Hesseltinella vesiculosa</name>
    <dbReference type="NCBI Taxonomy" id="101127"/>
    <lineage>
        <taxon>Eukaryota</taxon>
        <taxon>Fungi</taxon>
        <taxon>Fungi incertae sedis</taxon>
        <taxon>Mucoromycota</taxon>
        <taxon>Mucoromycotina</taxon>
        <taxon>Mucoromycetes</taxon>
        <taxon>Mucorales</taxon>
        <taxon>Cunninghamellaceae</taxon>
        <taxon>Hesseltinella</taxon>
    </lineage>
</organism>
<reference evidence="2 3" key="1">
    <citation type="submission" date="2016-07" db="EMBL/GenBank/DDBJ databases">
        <title>Pervasive Adenine N6-methylation of Active Genes in Fungi.</title>
        <authorList>
            <consortium name="DOE Joint Genome Institute"/>
            <person name="Mondo S.J."/>
            <person name="Dannebaum R.O."/>
            <person name="Kuo R.C."/>
            <person name="Labutti K."/>
            <person name="Haridas S."/>
            <person name="Kuo A."/>
            <person name="Salamov A."/>
            <person name="Ahrendt S.R."/>
            <person name="Lipzen A."/>
            <person name="Sullivan W."/>
            <person name="Andreopoulos W.B."/>
            <person name="Clum A."/>
            <person name="Lindquist E."/>
            <person name="Daum C."/>
            <person name="Ramamoorthy G.K."/>
            <person name="Gryganskyi A."/>
            <person name="Culley D."/>
            <person name="Magnuson J.K."/>
            <person name="James T.Y."/>
            <person name="O'Malley M.A."/>
            <person name="Stajich J.E."/>
            <person name="Spatafora J.W."/>
            <person name="Visel A."/>
            <person name="Grigoriev I.V."/>
        </authorList>
    </citation>
    <scope>NUCLEOTIDE SEQUENCE [LARGE SCALE GENOMIC DNA]</scope>
    <source>
        <strain evidence="2 3">NRRL 3301</strain>
    </source>
</reference>
<dbReference type="AlphaFoldDB" id="A0A1X2GV85"/>
<gene>
    <name evidence="2" type="ORF">DM01DRAFT_1331422</name>
</gene>
<dbReference type="EMBL" id="MCGT01000002">
    <property type="protein sequence ID" value="ORX61947.1"/>
    <property type="molecule type" value="Genomic_DNA"/>
</dbReference>
<comment type="caution">
    <text evidence="2">The sequence shown here is derived from an EMBL/GenBank/DDBJ whole genome shotgun (WGS) entry which is preliminary data.</text>
</comment>
<accession>A0A1X2GV85</accession>
<proteinExistence type="predicted"/>